<sequence length="187" mass="19448">MQPADAAPAATEPPATGRSGEPVATGEAVAADAPDAAGVVPHPRGGPVAAAPTVPQPRSAAEPELAVAPPRATGAADLDTGVPPGDLDTDTDTDAGPADFDTGVPADARPESGLTEREGRILAFERQWWRHAGAKEQAIRDTFGLSATRYYQLLNALLDNPAAIAAEPVLIGRLRRLRSSRARNRRR</sequence>
<gene>
    <name evidence="2" type="ORF">GA0070610_0020</name>
</gene>
<dbReference type="InterPro" id="IPR021678">
    <property type="entry name" value="DUF3263"/>
</dbReference>
<proteinExistence type="predicted"/>
<feature type="compositionally biased region" description="Low complexity" evidence="1">
    <location>
        <begin position="1"/>
        <end position="15"/>
    </location>
</feature>
<organism evidence="2 3">
    <name type="scientific">Micromonospora echinofusca</name>
    <dbReference type="NCBI Taxonomy" id="47858"/>
    <lineage>
        <taxon>Bacteria</taxon>
        <taxon>Bacillati</taxon>
        <taxon>Actinomycetota</taxon>
        <taxon>Actinomycetes</taxon>
        <taxon>Micromonosporales</taxon>
        <taxon>Micromonosporaceae</taxon>
        <taxon>Micromonospora</taxon>
    </lineage>
</organism>
<dbReference type="EMBL" id="LT607733">
    <property type="protein sequence ID" value="SCG13829.1"/>
    <property type="molecule type" value="Genomic_DNA"/>
</dbReference>
<dbReference type="AlphaFoldDB" id="A0A1C5G1Z9"/>
<feature type="region of interest" description="Disordered" evidence="1">
    <location>
        <begin position="1"/>
        <end position="116"/>
    </location>
</feature>
<dbReference type="Pfam" id="PF11662">
    <property type="entry name" value="DUF3263"/>
    <property type="match status" value="1"/>
</dbReference>
<evidence type="ECO:0008006" key="4">
    <source>
        <dbReference type="Google" id="ProtNLM"/>
    </source>
</evidence>
<accession>A0A1C5G1Z9</accession>
<evidence type="ECO:0000313" key="2">
    <source>
        <dbReference type="EMBL" id="SCG13829.1"/>
    </source>
</evidence>
<dbReference type="RefSeq" id="WP_088998120.1">
    <property type="nucleotide sequence ID" value="NZ_LT607733.1"/>
</dbReference>
<reference evidence="2 3" key="1">
    <citation type="submission" date="2016-06" db="EMBL/GenBank/DDBJ databases">
        <authorList>
            <person name="Kjaerup R.B."/>
            <person name="Dalgaard T.S."/>
            <person name="Juul-Madsen H.R."/>
        </authorList>
    </citation>
    <scope>NUCLEOTIDE SEQUENCE [LARGE SCALE GENOMIC DNA]</scope>
    <source>
        <strain evidence="2 3">DSM 43913</strain>
    </source>
</reference>
<evidence type="ECO:0000313" key="3">
    <source>
        <dbReference type="Proteomes" id="UP000198251"/>
    </source>
</evidence>
<name>A0A1C5G1Z9_MICEH</name>
<keyword evidence="3" id="KW-1185">Reference proteome</keyword>
<dbReference type="GeneID" id="95799931"/>
<protein>
    <recommendedName>
        <fullName evidence="4">DUF3263 domain-containing protein</fullName>
    </recommendedName>
</protein>
<evidence type="ECO:0000256" key="1">
    <source>
        <dbReference type="SAM" id="MobiDB-lite"/>
    </source>
</evidence>
<feature type="compositionally biased region" description="Low complexity" evidence="1">
    <location>
        <begin position="94"/>
        <end position="103"/>
    </location>
</feature>
<dbReference type="Proteomes" id="UP000198251">
    <property type="component" value="Chromosome I"/>
</dbReference>
<feature type="compositionally biased region" description="Low complexity" evidence="1">
    <location>
        <begin position="22"/>
        <end position="43"/>
    </location>
</feature>